<dbReference type="Proteomes" id="UP000294498">
    <property type="component" value="Unassembled WGS sequence"/>
</dbReference>
<evidence type="ECO:0000256" key="2">
    <source>
        <dbReference type="SAM" id="SignalP"/>
    </source>
</evidence>
<keyword evidence="1" id="KW-0812">Transmembrane</keyword>
<name>A0A4R8DNH6_9BACT</name>
<gene>
    <name evidence="3" type="ORF">EDB95_0591</name>
</gene>
<comment type="caution">
    <text evidence="3">The sequence shown here is derived from an EMBL/GenBank/DDBJ whole genome shotgun (WGS) entry which is preliminary data.</text>
</comment>
<dbReference type="RefSeq" id="WP_133990401.1">
    <property type="nucleotide sequence ID" value="NZ_SODV01000001.1"/>
</dbReference>
<keyword evidence="4" id="KW-1185">Reference proteome</keyword>
<accession>A0A4R8DNH6</accession>
<protein>
    <submittedName>
        <fullName evidence="3">Uncharacterized protein</fullName>
    </submittedName>
</protein>
<feature type="chain" id="PRO_5020711531" evidence="2">
    <location>
        <begin position="20"/>
        <end position="191"/>
    </location>
</feature>
<dbReference type="EMBL" id="SODV01000001">
    <property type="protein sequence ID" value="TDW99581.1"/>
    <property type="molecule type" value="Genomic_DNA"/>
</dbReference>
<proteinExistence type="predicted"/>
<evidence type="ECO:0000256" key="1">
    <source>
        <dbReference type="SAM" id="Phobius"/>
    </source>
</evidence>
<feature type="signal peptide" evidence="2">
    <location>
        <begin position="1"/>
        <end position="19"/>
    </location>
</feature>
<keyword evidence="1" id="KW-1133">Transmembrane helix</keyword>
<reference evidence="3 4" key="1">
    <citation type="submission" date="2019-03" db="EMBL/GenBank/DDBJ databases">
        <title>Genomic Encyclopedia of Type Strains, Phase IV (KMG-IV): sequencing the most valuable type-strain genomes for metagenomic binning, comparative biology and taxonomic classification.</title>
        <authorList>
            <person name="Goeker M."/>
        </authorList>
    </citation>
    <scope>NUCLEOTIDE SEQUENCE [LARGE SCALE GENOMIC DNA]</scope>
    <source>
        <strain evidence="3 4">DSM 100059</strain>
    </source>
</reference>
<sequence>MRFPILLTFLLTLHLATHAQISGVIALKRHNVTVQRYYANRSSFTFINQDGQRITGVVAGGAKDTIYLRFYDVRQGVNMLGLPTWDTLTNYPVPFAISEIKEVVRDRTSLNYAADGSILIAAGVGLQVLEVVNGAYMHQDAKDWLTGGSFLTSVGLAGLGAWLITLQTKHYRIGKKYHLEYYGFSAPPAKG</sequence>
<evidence type="ECO:0000313" key="4">
    <source>
        <dbReference type="Proteomes" id="UP000294498"/>
    </source>
</evidence>
<feature type="transmembrane region" description="Helical" evidence="1">
    <location>
        <begin position="144"/>
        <end position="166"/>
    </location>
</feature>
<keyword evidence="2" id="KW-0732">Signal</keyword>
<dbReference type="AlphaFoldDB" id="A0A4R8DNH6"/>
<evidence type="ECO:0000313" key="3">
    <source>
        <dbReference type="EMBL" id="TDW99581.1"/>
    </source>
</evidence>
<organism evidence="3 4">
    <name type="scientific">Dinghuibacter silviterrae</name>
    <dbReference type="NCBI Taxonomy" id="1539049"/>
    <lineage>
        <taxon>Bacteria</taxon>
        <taxon>Pseudomonadati</taxon>
        <taxon>Bacteroidota</taxon>
        <taxon>Chitinophagia</taxon>
        <taxon>Chitinophagales</taxon>
        <taxon>Chitinophagaceae</taxon>
        <taxon>Dinghuibacter</taxon>
    </lineage>
</organism>
<keyword evidence="1" id="KW-0472">Membrane</keyword>